<sequence>MIKVQNDGTIALVGGQVSNTGVLEAKNGTVYLLAGQSIVIQDLENPLISYKVTANNKAVNLGNIVAKKAYLLANKVANGLTSTVGDTFADLVTLEGNANKAVIKANGEIQLFGATESTQFQTNRQVNSEVVGTHNSLVVNNGTLNASSETSKGGTISLLGDVVGVEESSYIAATGTTGGLVYVGGDAKGRGTNVKLADETLILSGSTIDVSGQGDAGQVYTWGNTSQVEGTFIARSVEGHGGFVETSGNSIRVIPGHFSVDTSSAKGEAYTGQWLLDPTDLVIYNGTADNTNWKGDGSSSKAYYESLSSGVGRYSLNKSGKTTYEMTDGTVNMLLANGTVSRAAFYTDGNITIRGDSRISHSEVNSSKRELTFISQKDVKVQSGAQITAGYLNLTSYNGNINVTGASIRAGYSVEFYITQIGNITVDSSTVVSNRQIWFNLDTDASTANRFIKITNSTIDMTGSLATDKGLYLTFNSNSKASIIIENNSKLLANTGFLSIGINDYDAEKSAGQYINVTDSAISGNYNYLWSYSDVYFNNATISAATDGNFFSKEGRILSGEKGFTATGNNIEFVGYYGVDVDNVTTHISGTQEFVSNTSSVEISNSALSGSNTETTSDAINVYGLDSVKLFNTTVNASTTSVYSVVGGLNLTDSTVKGYTTSTQTPVYLGQFATSSITTTPQSYNYYDADSVLDNTTIISGNNAYLGFQAPNSSQQVTLKDVKLNAPNVTIATEPDTGYSASRSIKVENLTGSVSNQLFFGINQTNTDQAQQTTSFIVKDTTDSLSLGNLLVFSLDSTVDANFNVTDSNFKFTGASSKAYLFTANTAGSINVENSTFDFATSNTDSKLEIYATKNDASAVNLRVKDLTVNNAKDVKLTNGTQSTTGSVTVNNDGNLTYLTNHSSSFDTAFVTAGNVTLNSATSGHTYVNNSLINGKTNLEVLGNNVTTNKATLTTDQASAKSPKIEITGTAELNETKVTGYGDLTAKAGTFNATDSTFNASEGASNYDVSGANINLDNVTFVNSTATTLVKLQATDAINVNNTNLQTNRYEICATNNVRINNSTLEAHNTATASKLDTSSTAGTLEISNNSTLVVYTEGTVNATGNLVITDSTVDLTKATNADGSNNATLQSLNANATFANFTLKRNGAESSTVTLKAKENLSITQGTIVEGYSVTLESQNNAINIKDSNISAFYTAADGKSGGYPKITAQKDIVVDNSNITGWQKLVFTSNQGNVTFNESTITVKDLANTGEYSGDLEVVTKSNAGGAGQITLAHSRVVSDPNKSNISLVAAAGISTLEDTTLEGRKINLTAQSGSIDLQSSAVHSTGDEDDALVLSATEKLILNSSIVVANQDITLDSAAGNVKSLEVTNGSTIQSVNGNVTVDFTSATSGSSGSSYIFTNSSLIAEEGTAKLAVTDDLTTTGSTFRGKEVNVTSTAGSVTLINSEVEATGENAKPTIKTANALTLNNTAVIGNGDITLTADAGDLTIINGSSVTSNKGSVTVESTGSTGTLTISNATLHADQTVTLNQSGTTGTSTLDGVRLISDNANVELKSSASSLVLKNSELSAVNGTANYQVTNDLTLDHSAIRVKDDLVFAQDTVGGTLRIVNGSALQSSAGKVDVTIANSDEFSNSSIIAATDANLTKETGDLELKGSDIVIQGKNVNLKAKDGSIALGDTTITGVPDSSGAGDINIVAESSSGGTATVTVLNSTISEFSNANLNGATGAVVNNSTITGTDTGYFTVNGGTGTTSVTKSSITRFIGATVEAEQDVTLDNATFTGTGGGDFKVVSTEGTITATNTEVSQFNTLNATSKGDLTLTGFTTTGSGNGDVIIESTEGKLAVKDSTIDEYNNVNLDGNSGVDLNNVTATGKGRGSFNVNSFDGPISIENSTVTDYSNVWLSAYEEIELDNLTATGTSSGDFYASSGNSTLKVANTTITEFNNATLDGDKGVTLEDSEVTGTDKGDFNLTTANGTATLADTEISRFNNLNVKGDQGANLDNVTATGTGTGEFSVESANGSTTLTDSTVTQFKDVTLSGETGVTVEKVEATGAGDGDFTIETNGTATLDNSTVTKFNDVTVSGVTGATVDNVTATGTGGGDFTVTSSEGTAAVANSTVTKFNDATVSGDLGVTVKDVIATGTGNGNFKADSANGTVALADSEVTEFSNVELDGKEGITLQDLVATGTESGFFTATSSDGAISLADSEITKFNYLKLDSKLDATVENVTATGTGAGDFEVTSEEGTTTVKNSTVTQFNNAKLDGDKGVTVENVTSTGTGAGDFTVNSDNGPATLVASTITQYNNLNATSKEDVTVENVTATGTGKGDFNLVSSEGTATLKDSTVSEFNNLKVDGDQEATVENVTATGTGNGDFTVHSDKGTSTLTDSTVTKFNNLTVDGDQGATVTDVTATGTGEGNFTVTSEQGATSLTDSTVEKFKNLIVEADKDSEISNLDTTGTGEGVFKNTSKNGSATVKDSTVEQYKDFTNSAKDDAVVTNVTTTGTGEGDFTNESSDGKAVVTDSKVDNYNNLNNKGETEATIENVTTTGSGKGDFNNESNGTATVKDSTVENYNNLNNKGKDDATVENVTTTGTGEGSFTNESTEGKAVVKDSTVESYNNLNNKGKEEATVTNVTTTGTGKGDFNNESSDGKAVVTDSKVDNYNNLNNKGETEATIDNVTTKGSGNGDFN</sequence>
<comment type="caution">
    <text evidence="2">The sequence shown here is derived from an EMBL/GenBank/DDBJ whole genome shotgun (WGS) entry which is preliminary data.</text>
</comment>
<dbReference type="Gene3D" id="2.160.20.20">
    <property type="match status" value="2"/>
</dbReference>
<dbReference type="SUPFAM" id="SSF51126">
    <property type="entry name" value="Pectin lyase-like"/>
    <property type="match status" value="1"/>
</dbReference>
<evidence type="ECO:0000256" key="1">
    <source>
        <dbReference type="SAM" id="MobiDB-lite"/>
    </source>
</evidence>
<evidence type="ECO:0000313" key="2">
    <source>
        <dbReference type="EMBL" id="RIY31169.1"/>
    </source>
</evidence>
<organism evidence="2 3">
    <name type="scientific">Psittacicella hinzii</name>
    <dbReference type="NCBI Taxonomy" id="2028575"/>
    <lineage>
        <taxon>Bacteria</taxon>
        <taxon>Pseudomonadati</taxon>
        <taxon>Pseudomonadota</taxon>
        <taxon>Gammaproteobacteria</taxon>
        <taxon>Pasteurellales</taxon>
        <taxon>Psittacicellaceae</taxon>
        <taxon>Psittacicella</taxon>
    </lineage>
</organism>
<dbReference type="InterPro" id="IPR006626">
    <property type="entry name" value="PbH1"/>
</dbReference>
<reference evidence="2 3" key="1">
    <citation type="submission" date="2017-08" db="EMBL/GenBank/DDBJ databases">
        <title>Reclassification of Bisgaard taxon 37 and 44.</title>
        <authorList>
            <person name="Christensen H."/>
        </authorList>
    </citation>
    <scope>NUCLEOTIDE SEQUENCE [LARGE SCALE GENOMIC DNA]</scope>
    <source>
        <strain evidence="2 3">B96_3</strain>
    </source>
</reference>
<protein>
    <recommendedName>
        <fullName evidence="4">Autotransporter domain-containing protein</fullName>
    </recommendedName>
</protein>
<accession>A0A3A1Y1J6</accession>
<evidence type="ECO:0008006" key="4">
    <source>
        <dbReference type="Google" id="ProtNLM"/>
    </source>
</evidence>
<dbReference type="InterPro" id="IPR012332">
    <property type="entry name" value="Autotransporter_pectin_lyase_C"/>
</dbReference>
<name>A0A3A1Y1J6_9GAMM</name>
<dbReference type="InterPro" id="IPR012334">
    <property type="entry name" value="Pectin_lyas_fold"/>
</dbReference>
<gene>
    <name evidence="2" type="ORF">CKF54_07330</name>
</gene>
<dbReference type="Proteomes" id="UP000265691">
    <property type="component" value="Unassembled WGS sequence"/>
</dbReference>
<dbReference type="SMART" id="SM00710">
    <property type="entry name" value="PbH1"/>
    <property type="match status" value="15"/>
</dbReference>
<feature type="non-terminal residue" evidence="2">
    <location>
        <position position="2688"/>
    </location>
</feature>
<dbReference type="InterPro" id="IPR011050">
    <property type="entry name" value="Pectin_lyase_fold/virulence"/>
</dbReference>
<keyword evidence="3" id="KW-1185">Reference proteome</keyword>
<dbReference type="EMBL" id="NRHC01000121">
    <property type="protein sequence ID" value="RIY31169.1"/>
    <property type="molecule type" value="Genomic_DNA"/>
</dbReference>
<proteinExistence type="predicted"/>
<dbReference type="Gene3D" id="2.160.20.10">
    <property type="entry name" value="Single-stranded right-handed beta-helix, Pectin lyase-like"/>
    <property type="match status" value="1"/>
</dbReference>
<feature type="region of interest" description="Disordered" evidence="1">
    <location>
        <begin position="2579"/>
        <end position="2604"/>
    </location>
</feature>
<evidence type="ECO:0000313" key="3">
    <source>
        <dbReference type="Proteomes" id="UP000265691"/>
    </source>
</evidence>